<dbReference type="GO" id="GO:0006355">
    <property type="term" value="P:regulation of DNA-templated transcription"/>
    <property type="evidence" value="ECO:0007669"/>
    <property type="project" value="InterPro"/>
</dbReference>
<reference evidence="3 4" key="1">
    <citation type="submission" date="2014-09" db="EMBL/GenBank/DDBJ databases">
        <title>Butyrate-producing bacteria isolated from human gut.</title>
        <authorList>
            <person name="Zhang Q."/>
            <person name="Zhao L."/>
        </authorList>
    </citation>
    <scope>NUCLEOTIDE SEQUENCE [LARGE SCALE GENOMIC DNA]</scope>
    <source>
        <strain evidence="3 4">21</strain>
    </source>
</reference>
<name>A0A2V1JQM2_EUBRA</name>
<dbReference type="Gene3D" id="1.10.10.10">
    <property type="entry name" value="Winged helix-like DNA-binding domain superfamily/Winged helix DNA-binding domain"/>
    <property type="match status" value="1"/>
</dbReference>
<evidence type="ECO:0000313" key="3">
    <source>
        <dbReference type="EMBL" id="PWE86074.1"/>
    </source>
</evidence>
<dbReference type="InterPro" id="IPR036634">
    <property type="entry name" value="PRD_sf"/>
</dbReference>
<dbReference type="Proteomes" id="UP000245288">
    <property type="component" value="Unassembled WGS sequence"/>
</dbReference>
<dbReference type="InterPro" id="IPR013196">
    <property type="entry name" value="HTH_11"/>
</dbReference>
<dbReference type="PANTHER" id="PTHR30185">
    <property type="entry name" value="CRYPTIC BETA-GLUCOSIDE BGL OPERON ANTITERMINATOR"/>
    <property type="match status" value="1"/>
</dbReference>
<evidence type="ECO:0000259" key="2">
    <source>
        <dbReference type="PROSITE" id="PS51372"/>
    </source>
</evidence>
<dbReference type="PROSITE" id="PS51372">
    <property type="entry name" value="PRD_2"/>
    <property type="match status" value="1"/>
</dbReference>
<dbReference type="InterPro" id="IPR036390">
    <property type="entry name" value="WH_DNA-bd_sf"/>
</dbReference>
<gene>
    <name evidence="3" type="ORF">LG34_12135</name>
</gene>
<organism evidence="3 4">
    <name type="scientific">Eubacterium ramulus</name>
    <dbReference type="NCBI Taxonomy" id="39490"/>
    <lineage>
        <taxon>Bacteria</taxon>
        <taxon>Bacillati</taxon>
        <taxon>Bacillota</taxon>
        <taxon>Clostridia</taxon>
        <taxon>Eubacteriales</taxon>
        <taxon>Eubacteriaceae</taxon>
        <taxon>Eubacterium</taxon>
    </lineage>
</organism>
<dbReference type="InterPro" id="IPR036388">
    <property type="entry name" value="WH-like_DNA-bd_sf"/>
</dbReference>
<dbReference type="Gene3D" id="1.10.1790.10">
    <property type="entry name" value="PRD domain"/>
    <property type="match status" value="1"/>
</dbReference>
<keyword evidence="4" id="KW-1185">Reference proteome</keyword>
<dbReference type="EMBL" id="JRFU01000132">
    <property type="protein sequence ID" value="PWE86074.1"/>
    <property type="molecule type" value="Genomic_DNA"/>
</dbReference>
<keyword evidence="1" id="KW-0677">Repeat</keyword>
<dbReference type="OrthoDB" id="1639802at2"/>
<evidence type="ECO:0000256" key="1">
    <source>
        <dbReference type="ARBA" id="ARBA00022737"/>
    </source>
</evidence>
<protein>
    <recommendedName>
        <fullName evidence="2">PRD domain-containing protein</fullName>
    </recommendedName>
</protein>
<accession>A0A2V1JQM2</accession>
<dbReference type="Pfam" id="PF08279">
    <property type="entry name" value="HTH_11"/>
    <property type="match status" value="1"/>
</dbReference>
<dbReference type="RefSeq" id="WP_109216212.1">
    <property type="nucleotide sequence ID" value="NZ_CAJLEE010000006.1"/>
</dbReference>
<dbReference type="AlphaFoldDB" id="A0A2V1JQM2"/>
<feature type="domain" description="PRD" evidence="2">
    <location>
        <begin position="296"/>
        <end position="403"/>
    </location>
</feature>
<proteinExistence type="predicted"/>
<evidence type="ECO:0000313" key="4">
    <source>
        <dbReference type="Proteomes" id="UP000245288"/>
    </source>
</evidence>
<dbReference type="InterPro" id="IPR011608">
    <property type="entry name" value="PRD"/>
</dbReference>
<dbReference type="SUPFAM" id="SSF46785">
    <property type="entry name" value="Winged helix' DNA-binding domain"/>
    <property type="match status" value="1"/>
</dbReference>
<sequence>MTDLTLNARQKKLLSILNARHNVETGKELAAKLGVSERTVRNDIREINSKLKQYEIQILPQYGKGYTISVNNREVYLQLFSEKANYETKEDRIRTMMLRLIRENDWYELGNLEDEMFVSRTTLESDIRAMRQRVSVRYPYLQIQRQGNYIKFEKDEIKRRALLIRLYAENWDYDSRDGIVLKQDEFGRERLEEIQDVFKDELYRCQTDLDDFGLIYMVLAIAVMQFRVNSGNTIEAFEKKGESQGIAAVVRYVLDALKELWQIELQQNEYLWLSDIFYQIQILNTRNMTKAAVLGYTSPVCHKIVREMLQQVKAVYGLDFTTDDRLFADLCVHVQTLKNGIIAPQIQHHVFGDELRNRYPLLGDICHFLKNCLGQECEVLLGKDEEDYLLPFLISAQRTLYQKIRGKGLSTVVISHFNGSVTHFLMEQLQKFYGDILDLYGPYPVHGKERANQDKPMLIITTVRMKDFRRLFHAPMLTVSPLLDEEDQARLEHCLTDIKCKLLYPEKKRAIQDYIRPDMIYKMKNKDSLSSVIAAIQDRFYVKKYMVEKVAVDLENDYLAILPNGFVFMYQEDAYITDTVVSLVKLERAISWKHARNIRAIMFMALRPEDRTQLGWFYHLAFELAGNIQLLDSVIEKESLENMDKK</sequence>
<comment type="caution">
    <text evidence="3">The sequence shown here is derived from an EMBL/GenBank/DDBJ whole genome shotgun (WGS) entry which is preliminary data.</text>
</comment>
<dbReference type="PANTHER" id="PTHR30185:SF12">
    <property type="entry name" value="TRANSCRIPTIONAL REGULATOR MANR"/>
    <property type="match status" value="1"/>
</dbReference>
<dbReference type="SUPFAM" id="SSF63520">
    <property type="entry name" value="PTS-regulatory domain, PRD"/>
    <property type="match status" value="1"/>
</dbReference>
<dbReference type="InterPro" id="IPR050661">
    <property type="entry name" value="BglG_antiterminators"/>
</dbReference>